<sequence>MALPNGAGGYQVGSGNRGELILGYSDAPLSQAGSATLSAAQVTAGILLVGSGATTAQTYTLPSAALVDAEISSGSAGSTFDLIVVNLGTSSGTAALAMGSGTGFTDGGNATVALPVTSSGIFRFRMTGENTYTVYRIG</sequence>
<evidence type="ECO:0000313" key="2">
    <source>
        <dbReference type="EMBL" id="CAB5225550.1"/>
    </source>
</evidence>
<reference evidence="1" key="1">
    <citation type="submission" date="2020-04" db="EMBL/GenBank/DDBJ databases">
        <authorList>
            <person name="Chiriac C."/>
            <person name="Salcher M."/>
            <person name="Ghai R."/>
            <person name="Kavagutti S V."/>
        </authorList>
    </citation>
    <scope>NUCLEOTIDE SEQUENCE</scope>
</reference>
<accession>A0A6J5NIM4</accession>
<organism evidence="1">
    <name type="scientific">uncultured Caudovirales phage</name>
    <dbReference type="NCBI Taxonomy" id="2100421"/>
    <lineage>
        <taxon>Viruses</taxon>
        <taxon>Duplodnaviria</taxon>
        <taxon>Heunggongvirae</taxon>
        <taxon>Uroviricota</taxon>
        <taxon>Caudoviricetes</taxon>
        <taxon>Peduoviridae</taxon>
        <taxon>Maltschvirus</taxon>
        <taxon>Maltschvirus maltsch</taxon>
    </lineage>
</organism>
<name>A0A6J5NIM4_9CAUD</name>
<gene>
    <name evidence="1" type="ORF">UFOVP680_24</name>
    <name evidence="2" type="ORF">UFOVP748_35</name>
</gene>
<evidence type="ECO:0000313" key="1">
    <source>
        <dbReference type="EMBL" id="CAB4157065.1"/>
    </source>
</evidence>
<protein>
    <submittedName>
        <fullName evidence="1">Uncharacterized protein</fullName>
    </submittedName>
</protein>
<dbReference type="EMBL" id="LR798347">
    <property type="protein sequence ID" value="CAB5225550.1"/>
    <property type="molecule type" value="Genomic_DNA"/>
</dbReference>
<dbReference type="EMBL" id="LR796649">
    <property type="protein sequence ID" value="CAB4157065.1"/>
    <property type="molecule type" value="Genomic_DNA"/>
</dbReference>
<proteinExistence type="predicted"/>